<feature type="transmembrane region" description="Helical" evidence="7">
    <location>
        <begin position="359"/>
        <end position="378"/>
    </location>
</feature>
<feature type="transmembrane region" description="Helical" evidence="7">
    <location>
        <begin position="12"/>
        <end position="33"/>
    </location>
</feature>
<dbReference type="Gene3D" id="1.10.3720.10">
    <property type="entry name" value="MetI-like"/>
    <property type="match status" value="1"/>
</dbReference>
<dbReference type="GO" id="GO:0006865">
    <property type="term" value="P:amino acid transport"/>
    <property type="evidence" value="ECO:0007669"/>
    <property type="project" value="TreeGrafter"/>
</dbReference>
<feature type="transmembrane region" description="Helical" evidence="7">
    <location>
        <begin position="100"/>
        <end position="118"/>
    </location>
</feature>
<keyword evidence="4 7" id="KW-0812">Transmembrane</keyword>
<dbReference type="Pfam" id="PF00528">
    <property type="entry name" value="BPD_transp_1"/>
    <property type="match status" value="1"/>
</dbReference>
<keyword evidence="10" id="KW-1185">Reference proteome</keyword>
<evidence type="ECO:0000256" key="4">
    <source>
        <dbReference type="ARBA" id="ARBA00022692"/>
    </source>
</evidence>
<dbReference type="PANTHER" id="PTHR30614">
    <property type="entry name" value="MEMBRANE COMPONENT OF AMINO ACID ABC TRANSPORTER"/>
    <property type="match status" value="1"/>
</dbReference>
<keyword evidence="2 7" id="KW-0813">Transport</keyword>
<dbReference type="PROSITE" id="PS50928">
    <property type="entry name" value="ABC_TM1"/>
    <property type="match status" value="1"/>
</dbReference>
<dbReference type="InterPro" id="IPR043429">
    <property type="entry name" value="ArtM/GltK/GlnP/TcyL/YhdX-like"/>
</dbReference>
<keyword evidence="3" id="KW-1003">Cell membrane</keyword>
<evidence type="ECO:0000256" key="6">
    <source>
        <dbReference type="ARBA" id="ARBA00023136"/>
    </source>
</evidence>
<sequence length="394" mass="43491">MVWFRRNLFRTWWDGVLTLVFGGLSAWVIWSLVEFIFITGRWEIIEVNLKLLLVGQFPGESLWMVEGSLIAITFWLAAALGGKPKPVEERRSWPTRIRDIIQRFGLIIGLGILLVVLAGPTESAPVALGVLVAIIVGRLVNTARHRVTWLKRVPTPLWHLVLLIAPIALISLTLMQSELSLWGGFLINFYMAIIAIVLCFPLGVLLALGRKSTLPIVRLISTTYIELIRGAPLFVLLLLAGVALEFFIPSEVAPGSVFRAVTVFTLFTAAYLAEIVRGGLQSIPKGQLEAGKALGLSTAKITFLITLPQALRNVIPAQIGQFISLFKDTTLAGAALSIVELLKVSEAVTKQDDFLGQGYIYEALTFVSLLFWVGSYVMSRESQRLEKRLGVGQR</sequence>
<dbReference type="EMBL" id="CP026923">
    <property type="protein sequence ID" value="AVG23823.1"/>
    <property type="molecule type" value="Genomic_DNA"/>
</dbReference>
<dbReference type="GO" id="GO:0022857">
    <property type="term" value="F:transmembrane transporter activity"/>
    <property type="evidence" value="ECO:0007669"/>
    <property type="project" value="InterPro"/>
</dbReference>
<evidence type="ECO:0000259" key="8">
    <source>
        <dbReference type="PROSITE" id="PS50928"/>
    </source>
</evidence>
<dbReference type="SUPFAM" id="SSF161098">
    <property type="entry name" value="MetI-like"/>
    <property type="match status" value="1"/>
</dbReference>
<dbReference type="InterPro" id="IPR035906">
    <property type="entry name" value="MetI-like_sf"/>
</dbReference>
<dbReference type="PANTHER" id="PTHR30614:SF41">
    <property type="entry name" value="INNER MEMBRANE AMINO-ACID ABC TRANSPORTER PERMEASE PROTEIN YHDY"/>
    <property type="match status" value="1"/>
</dbReference>
<feature type="transmembrane region" description="Helical" evidence="7">
    <location>
        <begin position="124"/>
        <end position="143"/>
    </location>
</feature>
<feature type="domain" description="ABC transmembrane type-1" evidence="8">
    <location>
        <begin position="185"/>
        <end position="382"/>
    </location>
</feature>
<dbReference type="GO" id="GO:0043190">
    <property type="term" value="C:ATP-binding cassette (ABC) transporter complex"/>
    <property type="evidence" value="ECO:0007669"/>
    <property type="project" value="InterPro"/>
</dbReference>
<evidence type="ECO:0000313" key="10">
    <source>
        <dbReference type="Proteomes" id="UP000243077"/>
    </source>
</evidence>
<evidence type="ECO:0000256" key="5">
    <source>
        <dbReference type="ARBA" id="ARBA00022989"/>
    </source>
</evidence>
<dbReference type="NCBIfam" id="TIGR01726">
    <property type="entry name" value="HEQRo_perm_3TM"/>
    <property type="match status" value="1"/>
</dbReference>
<evidence type="ECO:0000256" key="1">
    <source>
        <dbReference type="ARBA" id="ARBA00004651"/>
    </source>
</evidence>
<evidence type="ECO:0000256" key="2">
    <source>
        <dbReference type="ARBA" id="ARBA00022448"/>
    </source>
</evidence>
<dbReference type="InterPro" id="IPR010065">
    <property type="entry name" value="AA_ABC_transptr_permease_3TM"/>
</dbReference>
<evidence type="ECO:0000313" key="9">
    <source>
        <dbReference type="EMBL" id="AVG23823.1"/>
    </source>
</evidence>
<comment type="similarity">
    <text evidence="7">Belongs to the binding-protein-dependent transport system permease family.</text>
</comment>
<dbReference type="CDD" id="cd06261">
    <property type="entry name" value="TM_PBP2"/>
    <property type="match status" value="1"/>
</dbReference>
<reference evidence="9 10" key="1">
    <citation type="submission" date="2018-02" db="EMBL/GenBank/DDBJ databases">
        <title>Complete genome of the streamlined marine actinobacterium Pontimonas salivibrio CL-TW6 adapted to coastal planktonic lifestype.</title>
        <authorList>
            <person name="Cho B.C."/>
            <person name="Hardies S.C."/>
            <person name="Jang G.I."/>
            <person name="Hwang C.Y."/>
        </authorList>
    </citation>
    <scope>NUCLEOTIDE SEQUENCE [LARGE SCALE GENOMIC DNA]</scope>
    <source>
        <strain evidence="9 10">CL-TW6</strain>
    </source>
</reference>
<name>A0A2L2BQ77_9MICO</name>
<proteinExistence type="inferred from homology"/>
<gene>
    <name evidence="9" type="ORF">C3B54_11845</name>
</gene>
<keyword evidence="6 7" id="KW-0472">Membrane</keyword>
<accession>A0A2L2BQ77</accession>
<feature type="transmembrane region" description="Helical" evidence="7">
    <location>
        <begin position="230"/>
        <end position="250"/>
    </location>
</feature>
<protein>
    <submittedName>
        <fullName evidence="9">PAAT ABC transporter permease</fullName>
    </submittedName>
</protein>
<dbReference type="Proteomes" id="UP000243077">
    <property type="component" value="Chromosome"/>
</dbReference>
<feature type="transmembrane region" description="Helical" evidence="7">
    <location>
        <begin position="61"/>
        <end position="80"/>
    </location>
</feature>
<evidence type="ECO:0000256" key="3">
    <source>
        <dbReference type="ARBA" id="ARBA00022475"/>
    </source>
</evidence>
<dbReference type="KEGG" id="psai:C3B54_11845"/>
<dbReference type="InterPro" id="IPR000515">
    <property type="entry name" value="MetI-like"/>
</dbReference>
<feature type="transmembrane region" description="Helical" evidence="7">
    <location>
        <begin position="155"/>
        <end position="175"/>
    </location>
</feature>
<evidence type="ECO:0000256" key="7">
    <source>
        <dbReference type="RuleBase" id="RU363032"/>
    </source>
</evidence>
<keyword evidence="5 7" id="KW-1133">Transmembrane helix</keyword>
<feature type="transmembrane region" description="Helical" evidence="7">
    <location>
        <begin position="187"/>
        <end position="209"/>
    </location>
</feature>
<organism evidence="9 10">
    <name type="scientific">Pontimonas salivibrio</name>
    <dbReference type="NCBI Taxonomy" id="1159327"/>
    <lineage>
        <taxon>Bacteria</taxon>
        <taxon>Bacillati</taxon>
        <taxon>Actinomycetota</taxon>
        <taxon>Actinomycetes</taxon>
        <taxon>Micrococcales</taxon>
        <taxon>Microbacteriaceae</taxon>
        <taxon>Pontimonas</taxon>
    </lineage>
</organism>
<comment type="subcellular location">
    <subcellularLocation>
        <location evidence="1 7">Cell membrane</location>
        <topology evidence="1 7">Multi-pass membrane protein</topology>
    </subcellularLocation>
</comment>
<dbReference type="AlphaFoldDB" id="A0A2L2BQ77"/>